<organism evidence="1 2">
    <name type="scientific">Aspergillus coremiiformis</name>
    <dbReference type="NCBI Taxonomy" id="138285"/>
    <lineage>
        <taxon>Eukaryota</taxon>
        <taxon>Fungi</taxon>
        <taxon>Dikarya</taxon>
        <taxon>Ascomycota</taxon>
        <taxon>Pezizomycotina</taxon>
        <taxon>Eurotiomycetes</taxon>
        <taxon>Eurotiomycetidae</taxon>
        <taxon>Eurotiales</taxon>
        <taxon>Aspergillaceae</taxon>
        <taxon>Aspergillus</taxon>
        <taxon>Aspergillus subgen. Circumdati</taxon>
    </lineage>
</organism>
<evidence type="ECO:0000313" key="2">
    <source>
        <dbReference type="Proteomes" id="UP000327118"/>
    </source>
</evidence>
<accession>A0A5N6ZAT0</accession>
<reference evidence="2" key="1">
    <citation type="submission" date="2019-04" db="EMBL/GenBank/DDBJ databases">
        <title>Friends and foes A comparative genomics studyof 23 Aspergillus species from section Flavi.</title>
        <authorList>
            <consortium name="DOE Joint Genome Institute"/>
            <person name="Kjaerbolling I."/>
            <person name="Vesth T."/>
            <person name="Frisvad J.C."/>
            <person name="Nybo J.L."/>
            <person name="Theobald S."/>
            <person name="Kildgaard S."/>
            <person name="Isbrandt T."/>
            <person name="Kuo A."/>
            <person name="Sato A."/>
            <person name="Lyhne E.K."/>
            <person name="Kogle M.E."/>
            <person name="Wiebenga A."/>
            <person name="Kun R.S."/>
            <person name="Lubbers R.J."/>
            <person name="Makela M.R."/>
            <person name="Barry K."/>
            <person name="Chovatia M."/>
            <person name="Clum A."/>
            <person name="Daum C."/>
            <person name="Haridas S."/>
            <person name="He G."/>
            <person name="LaButti K."/>
            <person name="Lipzen A."/>
            <person name="Mondo S."/>
            <person name="Riley R."/>
            <person name="Salamov A."/>
            <person name="Simmons B.A."/>
            <person name="Magnuson J.K."/>
            <person name="Henrissat B."/>
            <person name="Mortensen U.H."/>
            <person name="Larsen T.O."/>
            <person name="Devries R.P."/>
            <person name="Grigoriev I.V."/>
            <person name="Machida M."/>
            <person name="Baker S.E."/>
            <person name="Andersen M.R."/>
        </authorList>
    </citation>
    <scope>NUCLEOTIDE SEQUENCE [LARGE SCALE GENOMIC DNA]</scope>
    <source>
        <strain evidence="2">CBS 553.77</strain>
    </source>
</reference>
<proteinExistence type="predicted"/>
<keyword evidence="2" id="KW-1185">Reference proteome</keyword>
<evidence type="ECO:0000313" key="1">
    <source>
        <dbReference type="EMBL" id="KAE8353170.1"/>
    </source>
</evidence>
<name>A0A5N6ZAT0_9EURO</name>
<sequence>MLFCFLFSSIFYFYFYFFLSGFSVAKSGCNKVGALDVAALIDETTRSPKSDPPFIFAEKPWRISQRPVEWQLLLG</sequence>
<gene>
    <name evidence="1" type="ORF">BDV28DRAFT_133593</name>
</gene>
<protein>
    <submittedName>
        <fullName evidence="1">Uncharacterized protein</fullName>
    </submittedName>
</protein>
<dbReference type="EMBL" id="ML739105">
    <property type="protein sequence ID" value="KAE8353170.1"/>
    <property type="molecule type" value="Genomic_DNA"/>
</dbReference>
<dbReference type="Proteomes" id="UP000327118">
    <property type="component" value="Unassembled WGS sequence"/>
</dbReference>
<dbReference type="AlphaFoldDB" id="A0A5N6ZAT0"/>